<dbReference type="PRINTS" id="PR01185">
    <property type="entry name" value="INTEGRINA"/>
</dbReference>
<dbReference type="InterPro" id="IPR028994">
    <property type="entry name" value="Integrin_alpha_N"/>
</dbReference>
<dbReference type="EMBL" id="BMVU01000040">
    <property type="protein sequence ID" value="GGX99081.1"/>
    <property type="molecule type" value="Genomic_DNA"/>
</dbReference>
<comment type="caution">
    <text evidence="6">The sequence shown here is derived from an EMBL/GenBank/DDBJ whole genome shotgun (WGS) entry which is preliminary data.</text>
</comment>
<keyword evidence="5" id="KW-1133">Transmembrane helix</keyword>
<keyword evidence="5" id="KW-0812">Transmembrane</keyword>
<keyword evidence="7" id="KW-1185">Reference proteome</keyword>
<feature type="region of interest" description="Disordered" evidence="4">
    <location>
        <begin position="272"/>
        <end position="301"/>
    </location>
</feature>
<evidence type="ECO:0000256" key="5">
    <source>
        <dbReference type="SAM" id="Phobius"/>
    </source>
</evidence>
<evidence type="ECO:0008006" key="8">
    <source>
        <dbReference type="Google" id="ProtNLM"/>
    </source>
</evidence>
<dbReference type="PROSITE" id="PS51470">
    <property type="entry name" value="FG_GAP"/>
    <property type="match status" value="1"/>
</dbReference>
<dbReference type="InterPro" id="IPR013519">
    <property type="entry name" value="Int_alpha_beta-p"/>
</dbReference>
<keyword evidence="1" id="KW-0732">Signal</keyword>
<organism evidence="6 7">
    <name type="scientific">Streptomyces minutiscleroticus</name>
    <dbReference type="NCBI Taxonomy" id="68238"/>
    <lineage>
        <taxon>Bacteria</taxon>
        <taxon>Bacillati</taxon>
        <taxon>Actinomycetota</taxon>
        <taxon>Actinomycetes</taxon>
        <taxon>Kitasatosporales</taxon>
        <taxon>Streptomycetaceae</taxon>
        <taxon>Streptomyces</taxon>
    </lineage>
</organism>
<dbReference type="AlphaFoldDB" id="A0A918NVM4"/>
<keyword evidence="2" id="KW-0677">Repeat</keyword>
<reference evidence="6" key="1">
    <citation type="journal article" date="2014" name="Int. J. Syst. Evol. Microbiol.">
        <title>Complete genome sequence of Corynebacterium casei LMG S-19264T (=DSM 44701T), isolated from a smear-ripened cheese.</title>
        <authorList>
            <consortium name="US DOE Joint Genome Institute (JGI-PGF)"/>
            <person name="Walter F."/>
            <person name="Albersmeier A."/>
            <person name="Kalinowski J."/>
            <person name="Ruckert C."/>
        </authorList>
    </citation>
    <scope>NUCLEOTIDE SEQUENCE</scope>
    <source>
        <strain evidence="6">JCM 4790</strain>
    </source>
</reference>
<accession>A0A918NVM4</accession>
<evidence type="ECO:0000313" key="7">
    <source>
        <dbReference type="Proteomes" id="UP000619244"/>
    </source>
</evidence>
<keyword evidence="5" id="KW-0472">Membrane</keyword>
<dbReference type="GO" id="GO:0008305">
    <property type="term" value="C:integrin complex"/>
    <property type="evidence" value="ECO:0007669"/>
    <property type="project" value="InterPro"/>
</dbReference>
<evidence type="ECO:0000256" key="4">
    <source>
        <dbReference type="SAM" id="MobiDB-lite"/>
    </source>
</evidence>
<dbReference type="Proteomes" id="UP000619244">
    <property type="component" value="Unassembled WGS sequence"/>
</dbReference>
<feature type="compositionally biased region" description="Pro residues" evidence="4">
    <location>
        <begin position="280"/>
        <end position="289"/>
    </location>
</feature>
<reference evidence="6" key="2">
    <citation type="submission" date="2020-09" db="EMBL/GenBank/DDBJ databases">
        <authorList>
            <person name="Sun Q."/>
            <person name="Ohkuma M."/>
        </authorList>
    </citation>
    <scope>NUCLEOTIDE SEQUENCE</scope>
    <source>
        <strain evidence="6">JCM 4790</strain>
    </source>
</reference>
<protein>
    <recommendedName>
        <fullName evidence="8">Integrin-like protein</fullName>
    </recommendedName>
</protein>
<dbReference type="SMART" id="SM00191">
    <property type="entry name" value="Int_alpha"/>
    <property type="match status" value="2"/>
</dbReference>
<evidence type="ECO:0000256" key="1">
    <source>
        <dbReference type="ARBA" id="ARBA00022729"/>
    </source>
</evidence>
<name>A0A918NVM4_9ACTN</name>
<dbReference type="InterPro" id="IPR000413">
    <property type="entry name" value="Integrin_alpha"/>
</dbReference>
<dbReference type="InterPro" id="IPR013517">
    <property type="entry name" value="FG-GAP"/>
</dbReference>
<evidence type="ECO:0000313" key="6">
    <source>
        <dbReference type="EMBL" id="GGX99081.1"/>
    </source>
</evidence>
<dbReference type="GO" id="GO:0007155">
    <property type="term" value="P:cell adhesion"/>
    <property type="evidence" value="ECO:0007669"/>
    <property type="project" value="InterPro"/>
</dbReference>
<dbReference type="Gene3D" id="2.130.10.130">
    <property type="entry name" value="Integrin alpha, N-terminal"/>
    <property type="match status" value="1"/>
</dbReference>
<dbReference type="SUPFAM" id="SSF69318">
    <property type="entry name" value="Integrin alpha N-terminal domain"/>
    <property type="match status" value="1"/>
</dbReference>
<feature type="transmembrane region" description="Helical" evidence="5">
    <location>
        <begin position="342"/>
        <end position="363"/>
    </location>
</feature>
<gene>
    <name evidence="6" type="ORF">GCM10010358_61010</name>
</gene>
<sequence>MSVRGLSSCRAVLGAGGGRCGVVLREGPFTRAGGHSGWQPLGEDHGYLSASQPAAGRVTADAATDLYVLGEDLGDDDQDMRAFFHRGGTDVARVAGAVRVPDDGGHQVGGGPVTAVADFDKDGYGDLAIGRGQEQPDGARGYVTVQYGGAAGPDTAREPVRFTQDTAGVPGASEEGDRFGAAVAAGDVDGDGYADLAVGSPGEDLADKRDGGMVTVLLGRAGGLSGSGAKAYDQNTSGAAGAIENDDLFGLNLKFADFLHLARRSLPPVTRRSLPHDPVVRPPARPPACPSGRTTGRRTRPLHRPYARSTSHVRRAALGRAPVLCHDRVVADVSKILNRADLLLDLLGPVVGAVLLMTGVDTYRDGGSMAWPLMGAVLLLGSLWVLLRRVRSRRGRPGPSA</sequence>
<keyword evidence="3" id="KW-0325">Glycoprotein</keyword>
<dbReference type="Pfam" id="PF01839">
    <property type="entry name" value="FG-GAP"/>
    <property type="match status" value="2"/>
</dbReference>
<feature type="transmembrane region" description="Helical" evidence="5">
    <location>
        <begin position="369"/>
        <end position="387"/>
    </location>
</feature>
<evidence type="ECO:0000256" key="3">
    <source>
        <dbReference type="ARBA" id="ARBA00023180"/>
    </source>
</evidence>
<proteinExistence type="predicted"/>
<evidence type="ECO:0000256" key="2">
    <source>
        <dbReference type="ARBA" id="ARBA00022737"/>
    </source>
</evidence>